<feature type="transmembrane region" description="Helical" evidence="1">
    <location>
        <begin position="20"/>
        <end position="46"/>
    </location>
</feature>
<feature type="transmembrane region" description="Helical" evidence="1">
    <location>
        <begin position="237"/>
        <end position="256"/>
    </location>
</feature>
<proteinExistence type="predicted"/>
<feature type="transmembrane region" description="Helical" evidence="1">
    <location>
        <begin position="80"/>
        <end position="110"/>
    </location>
</feature>
<feature type="transmembrane region" description="Helical" evidence="1">
    <location>
        <begin position="178"/>
        <end position="198"/>
    </location>
</feature>
<evidence type="ECO:0000313" key="3">
    <source>
        <dbReference type="Proteomes" id="UP000030416"/>
    </source>
</evidence>
<dbReference type="eggNOG" id="COG1668">
    <property type="taxonomic scope" value="Bacteria"/>
</dbReference>
<dbReference type="Proteomes" id="UP000030416">
    <property type="component" value="Unassembled WGS sequence"/>
</dbReference>
<reference evidence="2 3" key="1">
    <citation type="submission" date="2014-02" db="EMBL/GenBank/DDBJ databases">
        <title>Draft genome sequence of Lysinibacillus manganicus DSM 26584T.</title>
        <authorList>
            <person name="Zhang F."/>
            <person name="Wang G."/>
            <person name="Zhang L."/>
        </authorList>
    </citation>
    <scope>NUCLEOTIDE SEQUENCE [LARGE SCALE GENOMIC DNA]</scope>
    <source>
        <strain evidence="2 3">DSM 26584</strain>
    </source>
</reference>
<keyword evidence="1" id="KW-0812">Transmembrane</keyword>
<dbReference type="EMBL" id="JPVN01000003">
    <property type="protein sequence ID" value="KGR79926.1"/>
    <property type="molecule type" value="Genomic_DNA"/>
</dbReference>
<accession>A0A0A3I551</accession>
<name>A0A0A3I551_9BACL</name>
<keyword evidence="3" id="KW-1185">Reference proteome</keyword>
<feature type="transmembrane region" description="Helical" evidence="1">
    <location>
        <begin position="131"/>
        <end position="158"/>
    </location>
</feature>
<dbReference type="PANTHER" id="PTHR37305">
    <property type="entry name" value="INTEGRAL MEMBRANE PROTEIN-RELATED"/>
    <property type="match status" value="1"/>
</dbReference>
<dbReference type="STRING" id="1384049.CD29_02910"/>
<dbReference type="AlphaFoldDB" id="A0A0A3I551"/>
<evidence type="ECO:0008006" key="4">
    <source>
        <dbReference type="Google" id="ProtNLM"/>
    </source>
</evidence>
<dbReference type="GO" id="GO:0005886">
    <property type="term" value="C:plasma membrane"/>
    <property type="evidence" value="ECO:0007669"/>
    <property type="project" value="UniProtKB-SubCell"/>
</dbReference>
<dbReference type="GO" id="GO:0140359">
    <property type="term" value="F:ABC-type transporter activity"/>
    <property type="evidence" value="ECO:0007669"/>
    <property type="project" value="InterPro"/>
</dbReference>
<keyword evidence="1" id="KW-0472">Membrane</keyword>
<evidence type="ECO:0000313" key="2">
    <source>
        <dbReference type="EMBL" id="KGR79926.1"/>
    </source>
</evidence>
<dbReference type="PANTHER" id="PTHR37305:SF1">
    <property type="entry name" value="MEMBRANE PROTEIN"/>
    <property type="match status" value="1"/>
</dbReference>
<protein>
    <recommendedName>
        <fullName evidence="4">ABC transporter permease</fullName>
    </recommendedName>
</protein>
<feature type="transmembrane region" description="Helical" evidence="1">
    <location>
        <begin position="210"/>
        <end position="231"/>
    </location>
</feature>
<comment type="caution">
    <text evidence="2">The sequence shown here is derived from an EMBL/GenBank/DDBJ whole genome shotgun (WGS) entry which is preliminary data.</text>
</comment>
<sequence>MISKSIIRKDIIDITRSKTLLTTLIIIPILFSVVFPLLIVGSALIFDIEKVTGNDLNMMLDKFVSVMDPVVATYSVEQQIVYIFINYLLPTFFLLVPIITAMTVAANSFVGEKERRTLESLLLSPISIRNLYLSKIIASIIPPLFVSIISFVVCGVIINALGYPLFNTLIFPSTNWLVLISCLSPMIILLVVLVNILISSKVKTYQEAQNIAGVIVLPIVALIIGQISGVFLLGLELILIISAVLLIINLIILFRISKLNDRSALFEKQIH</sequence>
<dbReference type="RefSeq" id="WP_036182643.1">
    <property type="nucleotide sequence ID" value="NZ_AVDA01000003.1"/>
</dbReference>
<evidence type="ECO:0000256" key="1">
    <source>
        <dbReference type="SAM" id="Phobius"/>
    </source>
</evidence>
<keyword evidence="1" id="KW-1133">Transmembrane helix</keyword>
<gene>
    <name evidence="2" type="ORF">CD29_02910</name>
</gene>
<dbReference type="Pfam" id="PF12679">
    <property type="entry name" value="ABC2_membrane_2"/>
    <property type="match status" value="1"/>
</dbReference>
<organism evidence="2 3">
    <name type="scientific">Ureibacillus manganicus DSM 26584</name>
    <dbReference type="NCBI Taxonomy" id="1384049"/>
    <lineage>
        <taxon>Bacteria</taxon>
        <taxon>Bacillati</taxon>
        <taxon>Bacillota</taxon>
        <taxon>Bacilli</taxon>
        <taxon>Bacillales</taxon>
        <taxon>Caryophanaceae</taxon>
        <taxon>Ureibacillus</taxon>
    </lineage>
</organism>